<dbReference type="Proteomes" id="UP000503349">
    <property type="component" value="Chromosome 14"/>
</dbReference>
<proteinExistence type="predicted"/>
<accession>A0A6G1Q8V1</accession>
<organism evidence="2 3">
    <name type="scientific">Channa argus</name>
    <name type="common">Northern snakehead</name>
    <name type="synonym">Ophicephalus argus</name>
    <dbReference type="NCBI Taxonomy" id="215402"/>
    <lineage>
        <taxon>Eukaryota</taxon>
        <taxon>Metazoa</taxon>
        <taxon>Chordata</taxon>
        <taxon>Craniata</taxon>
        <taxon>Vertebrata</taxon>
        <taxon>Euteleostomi</taxon>
        <taxon>Actinopterygii</taxon>
        <taxon>Neopterygii</taxon>
        <taxon>Teleostei</taxon>
        <taxon>Neoteleostei</taxon>
        <taxon>Acanthomorphata</taxon>
        <taxon>Anabantaria</taxon>
        <taxon>Anabantiformes</taxon>
        <taxon>Channoidei</taxon>
        <taxon>Channidae</taxon>
        <taxon>Channa</taxon>
    </lineage>
</organism>
<evidence type="ECO:0000313" key="3">
    <source>
        <dbReference type="Proteomes" id="UP000503349"/>
    </source>
</evidence>
<reference evidence="2 3" key="1">
    <citation type="submission" date="2019-02" db="EMBL/GenBank/DDBJ databases">
        <title>Opniocepnalus argus genome.</title>
        <authorList>
            <person name="Zhou C."/>
            <person name="Xiao S."/>
        </authorList>
    </citation>
    <scope>NUCLEOTIDE SEQUENCE [LARGE SCALE GENOMIC DNA]</scope>
    <source>
        <strain evidence="2">OARG1902GOOAL</strain>
        <tissue evidence="2">Muscle</tissue>
    </source>
</reference>
<evidence type="ECO:0000256" key="1">
    <source>
        <dbReference type="SAM" id="Phobius"/>
    </source>
</evidence>
<keyword evidence="1" id="KW-1133">Transmembrane helix</keyword>
<gene>
    <name evidence="2" type="ORF">EXN66_Car014639</name>
</gene>
<keyword evidence="1" id="KW-0472">Membrane</keyword>
<reference evidence="3" key="2">
    <citation type="submission" date="2019-02" db="EMBL/GenBank/DDBJ databases">
        <title>Opniocepnalus argus Var Kimnra genome.</title>
        <authorList>
            <person name="Zhou C."/>
            <person name="Xiao S."/>
        </authorList>
    </citation>
    <scope>NUCLEOTIDE SEQUENCE [LARGE SCALE GENOMIC DNA]</scope>
</reference>
<keyword evidence="3" id="KW-1185">Reference proteome</keyword>
<name>A0A6G1Q8V1_CHAAH</name>
<feature type="transmembrane region" description="Helical" evidence="1">
    <location>
        <begin position="15"/>
        <end position="33"/>
    </location>
</feature>
<dbReference type="AlphaFoldDB" id="A0A6G1Q8V1"/>
<dbReference type="EMBL" id="CM015725">
    <property type="protein sequence ID" value="KAF3698952.1"/>
    <property type="molecule type" value="Genomic_DNA"/>
</dbReference>
<sequence length="52" mass="6260">MHYGKKEIQWRQWEALANVLMGNTSVLALMWMYHLPKHYCGLCTPLDWKRNP</sequence>
<keyword evidence="1" id="KW-0812">Transmembrane</keyword>
<protein>
    <submittedName>
        <fullName evidence="2">Uncharacterized protein</fullName>
    </submittedName>
</protein>
<evidence type="ECO:0000313" key="2">
    <source>
        <dbReference type="EMBL" id="KAF3698952.1"/>
    </source>
</evidence>